<dbReference type="NCBIfam" id="TIGR01930">
    <property type="entry name" value="AcCoA-C-Actrans"/>
    <property type="match status" value="1"/>
</dbReference>
<sequence length="379" mass="40345">MREVVIVDGCRTAVGRRKGTFADYRADELAAVVLEEVVQRSKVDKAAIEDVIMGCVTQVGEQAGNIARTAALIAGFPIDVPGVTIDRQCGSSQQAVHFGAQAIAAGDMDIVIAGGVESMTRAPMFSNVQETKPSEKLTTRYEIVNQGVSAEKIAERWGFTRQQLDEFSLQSHQRALQATEDGRFTEEIVPIQTNARDVVRVDEGPRADTTIEALAELKAVFKEDGKITAGNASQMSDGASAVLLMSAEKAAALGLKPKAKIVARTVVGSDPTLMLTGPIQATNKVLKRAGLTIADMDRYEVNEAFAPVPMAWLQDIGADPEKLNVNGGAIALGHPLGATGTKLLISLVQELERSNGKYGLLAICEGMGTANATIIERIE</sequence>
<dbReference type="InterPro" id="IPR002155">
    <property type="entry name" value="Thiolase"/>
</dbReference>
<evidence type="ECO:0000256" key="3">
    <source>
        <dbReference type="ARBA" id="ARBA00023315"/>
    </source>
</evidence>
<dbReference type="InterPro" id="IPR016039">
    <property type="entry name" value="Thiolase-like"/>
</dbReference>
<name>A0ABP3QU14_9BACI</name>
<keyword evidence="8" id="KW-1185">Reference proteome</keyword>
<evidence type="ECO:0000259" key="5">
    <source>
        <dbReference type="Pfam" id="PF00108"/>
    </source>
</evidence>
<keyword evidence="3 4" id="KW-0012">Acyltransferase</keyword>
<dbReference type="CDD" id="cd00751">
    <property type="entry name" value="thiolase"/>
    <property type="match status" value="1"/>
</dbReference>
<accession>A0ABP3QU14</accession>
<dbReference type="InterPro" id="IPR020613">
    <property type="entry name" value="Thiolase_CS"/>
</dbReference>
<feature type="domain" description="Thiolase C-terminal" evidence="6">
    <location>
        <begin position="255"/>
        <end position="377"/>
    </location>
</feature>
<evidence type="ECO:0000259" key="6">
    <source>
        <dbReference type="Pfam" id="PF02803"/>
    </source>
</evidence>
<dbReference type="RefSeq" id="WP_343811217.1">
    <property type="nucleotide sequence ID" value="NZ_BAAADS010000008.1"/>
</dbReference>
<comment type="similarity">
    <text evidence="1 4">Belongs to the thiolase-like superfamily. Thiolase family.</text>
</comment>
<dbReference type="Gene3D" id="3.40.47.10">
    <property type="match status" value="1"/>
</dbReference>
<dbReference type="InterPro" id="IPR020610">
    <property type="entry name" value="Thiolase_AS"/>
</dbReference>
<reference evidence="8" key="1">
    <citation type="journal article" date="2019" name="Int. J. Syst. Evol. Microbiol.">
        <title>The Global Catalogue of Microorganisms (GCM) 10K type strain sequencing project: providing services to taxonomists for standard genome sequencing and annotation.</title>
        <authorList>
            <consortium name="The Broad Institute Genomics Platform"/>
            <consortium name="The Broad Institute Genome Sequencing Center for Infectious Disease"/>
            <person name="Wu L."/>
            <person name="Ma J."/>
        </authorList>
    </citation>
    <scope>NUCLEOTIDE SEQUENCE [LARGE SCALE GENOMIC DNA]</scope>
    <source>
        <strain evidence="8">JCM 15395</strain>
    </source>
</reference>
<dbReference type="PANTHER" id="PTHR43365:SF1">
    <property type="entry name" value="ACETYL-COA C-ACYLTRANSFERASE"/>
    <property type="match status" value="1"/>
</dbReference>
<protein>
    <submittedName>
        <fullName evidence="7">Thiolase family protein</fullName>
    </submittedName>
</protein>
<comment type="caution">
    <text evidence="7">The sequence shown here is derived from an EMBL/GenBank/DDBJ whole genome shotgun (WGS) entry which is preliminary data.</text>
</comment>
<dbReference type="InterPro" id="IPR020617">
    <property type="entry name" value="Thiolase_C"/>
</dbReference>
<evidence type="ECO:0000313" key="7">
    <source>
        <dbReference type="EMBL" id="GAA0597433.1"/>
    </source>
</evidence>
<feature type="domain" description="Thiolase N-terminal" evidence="5">
    <location>
        <begin position="4"/>
        <end position="247"/>
    </location>
</feature>
<evidence type="ECO:0000256" key="1">
    <source>
        <dbReference type="ARBA" id="ARBA00010982"/>
    </source>
</evidence>
<dbReference type="Proteomes" id="UP001500866">
    <property type="component" value="Unassembled WGS sequence"/>
</dbReference>
<dbReference type="PIRSF" id="PIRSF000429">
    <property type="entry name" value="Ac-CoA_Ac_transf"/>
    <property type="match status" value="1"/>
</dbReference>
<dbReference type="Pfam" id="PF02803">
    <property type="entry name" value="Thiolase_C"/>
    <property type="match status" value="1"/>
</dbReference>
<proteinExistence type="inferred from homology"/>
<evidence type="ECO:0000256" key="2">
    <source>
        <dbReference type="ARBA" id="ARBA00022679"/>
    </source>
</evidence>
<dbReference type="PANTHER" id="PTHR43365">
    <property type="entry name" value="BLR7806 PROTEIN"/>
    <property type="match status" value="1"/>
</dbReference>
<keyword evidence="2 4" id="KW-0808">Transferase</keyword>
<dbReference type="SUPFAM" id="SSF53901">
    <property type="entry name" value="Thiolase-like"/>
    <property type="match status" value="2"/>
</dbReference>
<dbReference type="Pfam" id="PF00108">
    <property type="entry name" value="Thiolase_N"/>
    <property type="match status" value="1"/>
</dbReference>
<dbReference type="InterPro" id="IPR020616">
    <property type="entry name" value="Thiolase_N"/>
</dbReference>
<dbReference type="EMBL" id="BAAADS010000008">
    <property type="protein sequence ID" value="GAA0597433.1"/>
    <property type="molecule type" value="Genomic_DNA"/>
</dbReference>
<evidence type="ECO:0000256" key="4">
    <source>
        <dbReference type="RuleBase" id="RU003557"/>
    </source>
</evidence>
<evidence type="ECO:0000313" key="8">
    <source>
        <dbReference type="Proteomes" id="UP001500866"/>
    </source>
</evidence>
<gene>
    <name evidence="7" type="ORF">GCM10009001_12000</name>
</gene>
<organism evidence="7 8">
    <name type="scientific">Virgibacillus siamensis</name>
    <dbReference type="NCBI Taxonomy" id="480071"/>
    <lineage>
        <taxon>Bacteria</taxon>
        <taxon>Bacillati</taxon>
        <taxon>Bacillota</taxon>
        <taxon>Bacilli</taxon>
        <taxon>Bacillales</taxon>
        <taxon>Bacillaceae</taxon>
        <taxon>Virgibacillus</taxon>
    </lineage>
</organism>
<dbReference type="PROSITE" id="PS00099">
    <property type="entry name" value="THIOLASE_3"/>
    <property type="match status" value="1"/>
</dbReference>
<dbReference type="PROSITE" id="PS00737">
    <property type="entry name" value="THIOLASE_2"/>
    <property type="match status" value="1"/>
</dbReference>